<feature type="domain" description="EAL" evidence="1">
    <location>
        <begin position="20"/>
        <end position="262"/>
    </location>
</feature>
<evidence type="ECO:0000313" key="2">
    <source>
        <dbReference type="EMBL" id="CCO47153.1"/>
    </source>
</evidence>
<reference evidence="2 3" key="1">
    <citation type="journal article" date="2013" name="ISME J.">
        <title>Comparative genomics of pathogenic lineages of Vibrio nigripulchritudo identifies virulence-associated traits.</title>
        <authorList>
            <person name="Goudenege D."/>
            <person name="Labreuche Y."/>
            <person name="Krin E."/>
            <person name="Ansquer D."/>
            <person name="Mangenot S."/>
            <person name="Calteau A."/>
            <person name="Medigue C."/>
            <person name="Mazel D."/>
            <person name="Polz M.F."/>
            <person name="Le Roux F."/>
        </authorList>
    </citation>
    <scope>NUCLEOTIDE SEQUENCE [LARGE SCALE GENOMIC DNA]</scope>
    <source>
        <strain evidence="2 3">SOn1</strain>
    </source>
</reference>
<dbReference type="PROSITE" id="PS50883">
    <property type="entry name" value="EAL"/>
    <property type="match status" value="1"/>
</dbReference>
<name>A0AAV2VRT3_9VIBR</name>
<dbReference type="GeneID" id="97544805"/>
<dbReference type="Pfam" id="PF00563">
    <property type="entry name" value="EAL"/>
    <property type="match status" value="1"/>
</dbReference>
<dbReference type="InterPro" id="IPR035919">
    <property type="entry name" value="EAL_sf"/>
</dbReference>
<dbReference type="EMBL" id="CAOF01000113">
    <property type="protein sequence ID" value="CCO47153.1"/>
    <property type="molecule type" value="Genomic_DNA"/>
</dbReference>
<dbReference type="Proteomes" id="UP000018211">
    <property type="component" value="Unassembled WGS sequence"/>
</dbReference>
<dbReference type="SUPFAM" id="SSF141868">
    <property type="entry name" value="EAL domain-like"/>
    <property type="match status" value="1"/>
</dbReference>
<proteinExistence type="predicted"/>
<evidence type="ECO:0000259" key="1">
    <source>
        <dbReference type="PROSITE" id="PS50883"/>
    </source>
</evidence>
<organism evidence="2 3">
    <name type="scientific">Vibrio nigripulchritudo SOn1</name>
    <dbReference type="NCBI Taxonomy" id="1238450"/>
    <lineage>
        <taxon>Bacteria</taxon>
        <taxon>Pseudomonadati</taxon>
        <taxon>Pseudomonadota</taxon>
        <taxon>Gammaproteobacteria</taxon>
        <taxon>Vibrionales</taxon>
        <taxon>Vibrionaceae</taxon>
        <taxon>Vibrio</taxon>
    </lineage>
</organism>
<dbReference type="RefSeq" id="WP_004402834.1">
    <property type="nucleotide sequence ID" value="NZ_LK391965.1"/>
</dbReference>
<protein>
    <submittedName>
        <fullName evidence="2">Diguanylate phosphodiesterase</fullName>
    </submittedName>
</protein>
<sequence>MGIDVKQSGHDLCLRNQTGSVPLPPQDFSGQDKTRFQFKNEIIVSENKKLLASELLLSQEDASIHTSFMKGELGKRLAKDILDQQLHFLISVDPASFPFECLFLNVERHALGNKKTVNLLIAVHSHLRSYGKSLVIETTERQYSIENKDYLSGIEKLKQVGVKLALDDYQVGDDFRDDELSAGFYDYVKVDNPFFNLESGLAEPNQKLDIILSQKAASDAKWIVERVEDQDSLNQLLPFAFWGYQGYLFNPLQEHYPEYSLF</sequence>
<evidence type="ECO:0000313" key="3">
    <source>
        <dbReference type="Proteomes" id="UP000018211"/>
    </source>
</evidence>
<gene>
    <name evidence="2" type="ORF">VIBNISOn1_230052</name>
</gene>
<dbReference type="InterPro" id="IPR001633">
    <property type="entry name" value="EAL_dom"/>
</dbReference>
<dbReference type="Gene3D" id="3.20.20.450">
    <property type="entry name" value="EAL domain"/>
    <property type="match status" value="1"/>
</dbReference>
<dbReference type="AlphaFoldDB" id="A0AAV2VRT3"/>
<accession>A0AAV2VRT3</accession>
<comment type="caution">
    <text evidence="2">The sequence shown here is derived from an EMBL/GenBank/DDBJ whole genome shotgun (WGS) entry which is preliminary data.</text>
</comment>